<dbReference type="Proteomes" id="UP001205486">
    <property type="component" value="Unassembled WGS sequence"/>
</dbReference>
<keyword evidence="2" id="KW-1185">Reference proteome</keyword>
<evidence type="ECO:0000313" key="1">
    <source>
        <dbReference type="EMBL" id="MCP1997738.1"/>
    </source>
</evidence>
<sequence>MQQRVETVLDDAQCIHVFCASAYVALDVPERPHFVGPTCQSELKRTLRRTSLRHETAQADGSLSPRNAFFGADGERKVSTISYRRCREPTAASGRQHASSKNLRRIEFERRLRDFVGPAAADKRGIQDHLIRKGTDCEIQRNATKIKDAWGRDMFFLLRMAFWLGLVLVLLPRDEAPEANKAPRIGASEAVSAATAAVSDMTQFCTRQPAACEVGGQAAAVIGQRAQDGAKKLYRIITDKRPPDHTGSIDTVPAVETAASGDTQHDTLTPEDLQAEWRLTTPNAVPREQFP</sequence>
<protein>
    <submittedName>
        <fullName evidence="1">Uncharacterized protein</fullName>
    </submittedName>
</protein>
<comment type="caution">
    <text evidence="1">The sequence shown here is derived from an EMBL/GenBank/DDBJ whole genome shotgun (WGS) entry which is preliminary data.</text>
</comment>
<accession>A0ACC6ADC7</accession>
<proteinExistence type="predicted"/>
<reference evidence="1" key="1">
    <citation type="submission" date="2022-03" db="EMBL/GenBank/DDBJ databases">
        <title>Interactions between chemoautotrophic and heterotrophic bacteria.</title>
        <authorList>
            <person name="Santoro A."/>
        </authorList>
    </citation>
    <scope>NUCLEOTIDE SEQUENCE</scope>
    <source>
        <strain evidence="1">Nb-106</strain>
    </source>
</reference>
<gene>
    <name evidence="1" type="ORF">J2S34_000160</name>
</gene>
<name>A0ACC6ADC7_NITWI</name>
<evidence type="ECO:0000313" key="2">
    <source>
        <dbReference type="Proteomes" id="UP001205486"/>
    </source>
</evidence>
<organism evidence="1 2">
    <name type="scientific">Nitrobacter winogradskyi</name>
    <name type="common">Nitrobacter agilis</name>
    <dbReference type="NCBI Taxonomy" id="913"/>
    <lineage>
        <taxon>Bacteria</taxon>
        <taxon>Pseudomonadati</taxon>
        <taxon>Pseudomonadota</taxon>
        <taxon>Alphaproteobacteria</taxon>
        <taxon>Hyphomicrobiales</taxon>
        <taxon>Nitrobacteraceae</taxon>
        <taxon>Nitrobacter</taxon>
    </lineage>
</organism>
<dbReference type="EMBL" id="JALJZS010000001">
    <property type="protein sequence ID" value="MCP1997738.1"/>
    <property type="molecule type" value="Genomic_DNA"/>
</dbReference>